<sequence length="227" mass="25460">MKKVFFIIAWLFLSSLTFAQTLKLQVGPSISKLSWKDNFSQDRYDEQLVGFATSIGLDYLEKKHFNLSTGMVFLTKGGKGEQVINITQNPEDFSPLDPIPVIPTRLLLSHKPRLTYISINTVFEYKFPIKEKWSPFLGAGPRFDYVIAKSEHFNELENADAFNSASVGILLAGGVKYQLSDLHLGIRCDHYLNFNDIADKPETAQNGGFTKVGDQTFILALSLGCKL</sequence>
<feature type="signal peptide" evidence="1">
    <location>
        <begin position="1"/>
        <end position="19"/>
    </location>
</feature>
<dbReference type="RefSeq" id="WP_346755729.1">
    <property type="nucleotide sequence ID" value="NZ_JAUJEA010000025.1"/>
</dbReference>
<gene>
    <name evidence="3" type="ORF">QQ008_30280</name>
</gene>
<evidence type="ECO:0000313" key="3">
    <source>
        <dbReference type="EMBL" id="MDN5205711.1"/>
    </source>
</evidence>
<evidence type="ECO:0000256" key="1">
    <source>
        <dbReference type="SAM" id="SignalP"/>
    </source>
</evidence>
<dbReference type="Pfam" id="PF13568">
    <property type="entry name" value="OMP_b-brl_2"/>
    <property type="match status" value="1"/>
</dbReference>
<dbReference type="EMBL" id="JAUJEA010000025">
    <property type="protein sequence ID" value="MDN5205711.1"/>
    <property type="molecule type" value="Genomic_DNA"/>
</dbReference>
<feature type="domain" description="Outer membrane protein beta-barrel" evidence="2">
    <location>
        <begin position="22"/>
        <end position="198"/>
    </location>
</feature>
<name>A0ABT8KY00_9BACT</name>
<comment type="caution">
    <text evidence="3">The sequence shown here is derived from an EMBL/GenBank/DDBJ whole genome shotgun (WGS) entry which is preliminary data.</text>
</comment>
<proteinExistence type="predicted"/>
<keyword evidence="4" id="KW-1185">Reference proteome</keyword>
<protein>
    <submittedName>
        <fullName evidence="3">Outer membrane beta-barrel protein</fullName>
    </submittedName>
</protein>
<reference evidence="3" key="1">
    <citation type="submission" date="2023-06" db="EMBL/GenBank/DDBJ databases">
        <title>Genomic of Parafulvivirga corallium.</title>
        <authorList>
            <person name="Wang G."/>
        </authorList>
    </citation>
    <scope>NUCLEOTIDE SEQUENCE</scope>
    <source>
        <strain evidence="3">BMA10</strain>
    </source>
</reference>
<keyword evidence="1" id="KW-0732">Signal</keyword>
<dbReference type="Proteomes" id="UP001172082">
    <property type="component" value="Unassembled WGS sequence"/>
</dbReference>
<accession>A0ABT8KY00</accession>
<organism evidence="3 4">
    <name type="scientific">Splendidivirga corallicola</name>
    <dbReference type="NCBI Taxonomy" id="3051826"/>
    <lineage>
        <taxon>Bacteria</taxon>
        <taxon>Pseudomonadati</taxon>
        <taxon>Bacteroidota</taxon>
        <taxon>Cytophagia</taxon>
        <taxon>Cytophagales</taxon>
        <taxon>Splendidivirgaceae</taxon>
        <taxon>Splendidivirga</taxon>
    </lineage>
</organism>
<evidence type="ECO:0000259" key="2">
    <source>
        <dbReference type="Pfam" id="PF13568"/>
    </source>
</evidence>
<feature type="chain" id="PRO_5046627472" evidence="1">
    <location>
        <begin position="20"/>
        <end position="227"/>
    </location>
</feature>
<dbReference type="InterPro" id="IPR025665">
    <property type="entry name" value="Beta-barrel_OMP_2"/>
</dbReference>
<evidence type="ECO:0000313" key="4">
    <source>
        <dbReference type="Proteomes" id="UP001172082"/>
    </source>
</evidence>